<gene>
    <name evidence="1" type="ORF">EPA99_11250</name>
</gene>
<protein>
    <submittedName>
        <fullName evidence="1">Uncharacterized protein</fullName>
    </submittedName>
</protein>
<comment type="caution">
    <text evidence="1">The sequence shown here is derived from an EMBL/GenBank/DDBJ whole genome shotgun (WGS) entry which is preliminary data.</text>
</comment>
<evidence type="ECO:0000313" key="2">
    <source>
        <dbReference type="Proteomes" id="UP000289784"/>
    </source>
</evidence>
<name>A0A4Q1JVU0_9GAMM</name>
<organism evidence="1 2">
    <name type="scientific">Pseudoxanthomonas composti</name>
    <dbReference type="NCBI Taxonomy" id="2137479"/>
    <lineage>
        <taxon>Bacteria</taxon>
        <taxon>Pseudomonadati</taxon>
        <taxon>Pseudomonadota</taxon>
        <taxon>Gammaproteobacteria</taxon>
        <taxon>Lysobacterales</taxon>
        <taxon>Lysobacteraceae</taxon>
        <taxon>Pseudoxanthomonas</taxon>
    </lineage>
</organism>
<evidence type="ECO:0000313" key="1">
    <source>
        <dbReference type="EMBL" id="RXR05309.1"/>
    </source>
</evidence>
<accession>A0A4Q1JVU0</accession>
<dbReference type="EMBL" id="SAWZ01000005">
    <property type="protein sequence ID" value="RXR05309.1"/>
    <property type="molecule type" value="Genomic_DNA"/>
</dbReference>
<sequence length="220" mass="23388">MSEASDDLNGEAGAQSSDAAQRLAMLEHELHGLMRLVQALGEGSEERWTVQARLKAATSELQALSRRFGESSDAGVLQATDTEAAMTSADDRSDADEFELDVHADDASFAYGVTMDQFDALDRLIQLIGAHGDVLSTLETAGLARGTLATLGQAIFDNALEVRRILDEVEHQGASRPAARVGDERAVYGSAPALRWPGPKAWPMPSASRAAGLQSAVCLH</sequence>
<keyword evidence="2" id="KW-1185">Reference proteome</keyword>
<proteinExistence type="predicted"/>
<dbReference type="AlphaFoldDB" id="A0A4Q1JVU0"/>
<dbReference type="OrthoDB" id="5948193at2"/>
<dbReference type="RefSeq" id="WP_129471313.1">
    <property type="nucleotide sequence ID" value="NZ_SAWZ01000005.1"/>
</dbReference>
<reference evidence="1 2" key="1">
    <citation type="submission" date="2019-01" db="EMBL/GenBank/DDBJ databases">
        <title>Pseudoxanthomonas composti sp. nov., isolated from compost.</title>
        <authorList>
            <person name="Yang G."/>
        </authorList>
    </citation>
    <scope>NUCLEOTIDE SEQUENCE [LARGE SCALE GENOMIC DNA]</scope>
    <source>
        <strain evidence="1 2">GSS15</strain>
    </source>
</reference>
<dbReference type="Proteomes" id="UP000289784">
    <property type="component" value="Unassembled WGS sequence"/>
</dbReference>